<dbReference type="AlphaFoldDB" id="A0A3Q1J903"/>
<keyword evidence="1" id="KW-0597">Phosphoprotein</keyword>
<reference evidence="3" key="1">
    <citation type="submission" date="2021-04" db="EMBL/GenBank/DDBJ databases">
        <authorList>
            <consortium name="Wellcome Sanger Institute Data Sharing"/>
        </authorList>
    </citation>
    <scope>NUCLEOTIDE SEQUENCE [LARGE SCALE GENOMIC DNA]</scope>
</reference>
<feature type="compositionally biased region" description="Polar residues" evidence="2">
    <location>
        <begin position="130"/>
        <end position="142"/>
    </location>
</feature>
<dbReference type="STRING" id="64144.ENSATEP00000031432"/>
<feature type="region of interest" description="Disordered" evidence="2">
    <location>
        <begin position="116"/>
        <end position="234"/>
    </location>
</feature>
<accession>A0A3Q1J903</accession>
<name>A0A3Q1J903_ANATE</name>
<keyword evidence="4" id="KW-1185">Reference proteome</keyword>
<proteinExistence type="predicted"/>
<dbReference type="InParanoid" id="A0A3Q1J903"/>
<protein>
    <recommendedName>
        <fullName evidence="5">Proline and serine rich 2</fullName>
    </recommendedName>
</protein>
<dbReference type="GeneTree" id="ENSGT01010000222533"/>
<dbReference type="Ensembl" id="ENSATET00000031898.2">
    <property type="protein sequence ID" value="ENSATEP00000031432.1"/>
    <property type="gene ID" value="ENSATEG00000021663.2"/>
</dbReference>
<sequence>MKPRRDIDSLPSEYNDDHFPYHPPGSIPTPVLLAQKIAENKAGGTSNLPPPSLQRHQSMESEKPQSYSSDVPVKQGPPTSAKPTRFPANISVVHSIKDHQNQSGANVNINERRAQMLANLAGTSHPLLQEDSQQTAEQSSRNAPPLTTELNTYGGKSRTINPSSGLSRPLEGQAKTLKPPAPTPAPKPHRHTIHVPAEKAAPKPPEHRGRSGSMFRPQGITVQFSGRGPMNDSRREALRKLGLLKDS</sequence>
<dbReference type="PANTHER" id="PTHR16095:SF9">
    <property type="entry name" value="PROLINE AND SERINE-RICH PROTEIN 2"/>
    <property type="match status" value="1"/>
</dbReference>
<reference evidence="3" key="3">
    <citation type="submission" date="2025-09" db="UniProtKB">
        <authorList>
            <consortium name="Ensembl"/>
        </authorList>
    </citation>
    <scope>IDENTIFICATION</scope>
</reference>
<dbReference type="Proteomes" id="UP000265040">
    <property type="component" value="Chromosome 23"/>
</dbReference>
<evidence type="ECO:0000313" key="3">
    <source>
        <dbReference type="Ensembl" id="ENSATEP00000031432.1"/>
    </source>
</evidence>
<reference evidence="3" key="2">
    <citation type="submission" date="2025-08" db="UniProtKB">
        <authorList>
            <consortium name="Ensembl"/>
        </authorList>
    </citation>
    <scope>IDENTIFICATION</scope>
</reference>
<feature type="region of interest" description="Disordered" evidence="2">
    <location>
        <begin position="1"/>
        <end position="87"/>
    </location>
</feature>
<dbReference type="OMA" id="QEKQAHM"/>
<evidence type="ECO:0008006" key="5">
    <source>
        <dbReference type="Google" id="ProtNLM"/>
    </source>
</evidence>
<evidence type="ECO:0000256" key="2">
    <source>
        <dbReference type="SAM" id="MobiDB-lite"/>
    </source>
</evidence>
<organism evidence="3 4">
    <name type="scientific">Anabas testudineus</name>
    <name type="common">Climbing perch</name>
    <name type="synonym">Anthias testudineus</name>
    <dbReference type="NCBI Taxonomy" id="64144"/>
    <lineage>
        <taxon>Eukaryota</taxon>
        <taxon>Metazoa</taxon>
        <taxon>Chordata</taxon>
        <taxon>Craniata</taxon>
        <taxon>Vertebrata</taxon>
        <taxon>Euteleostomi</taxon>
        <taxon>Actinopterygii</taxon>
        <taxon>Neopterygii</taxon>
        <taxon>Teleostei</taxon>
        <taxon>Neoteleostei</taxon>
        <taxon>Acanthomorphata</taxon>
        <taxon>Anabantaria</taxon>
        <taxon>Anabantiformes</taxon>
        <taxon>Anabantoidei</taxon>
        <taxon>Anabantidae</taxon>
        <taxon>Anabas</taxon>
    </lineage>
</organism>
<dbReference type="PANTHER" id="PTHR16095">
    <property type="entry name" value="TRANSMEMBRANE PROTEIN 143 FAMILY MEMBER"/>
    <property type="match status" value="1"/>
</dbReference>
<dbReference type="OrthoDB" id="8725016at2759"/>
<evidence type="ECO:0000256" key="1">
    <source>
        <dbReference type="ARBA" id="ARBA00022553"/>
    </source>
</evidence>
<feature type="compositionally biased region" description="Basic and acidic residues" evidence="2">
    <location>
        <begin position="196"/>
        <end position="209"/>
    </location>
</feature>
<evidence type="ECO:0000313" key="4">
    <source>
        <dbReference type="Proteomes" id="UP000265040"/>
    </source>
</evidence>